<dbReference type="GO" id="GO:0050660">
    <property type="term" value="F:flavin adenine dinucleotide binding"/>
    <property type="evidence" value="ECO:0007669"/>
    <property type="project" value="TreeGrafter"/>
</dbReference>
<dbReference type="PANTHER" id="PTHR18968:SF13">
    <property type="entry name" value="ACETOLACTATE SYNTHASE CATALYTIC SUBUNIT, MITOCHONDRIAL"/>
    <property type="match status" value="1"/>
</dbReference>
<feature type="domain" description="Thiamine pyrophosphate enzyme TPP-binding" evidence="5">
    <location>
        <begin position="410"/>
        <end position="550"/>
    </location>
</feature>
<gene>
    <name evidence="7" type="ORF">H9K76_00355</name>
</gene>
<evidence type="ECO:0000313" key="7">
    <source>
        <dbReference type="EMBL" id="QNN57396.1"/>
    </source>
</evidence>
<accession>A0A7G9RP71</accession>
<dbReference type="GO" id="GO:0009099">
    <property type="term" value="P:L-valine biosynthetic process"/>
    <property type="evidence" value="ECO:0007669"/>
    <property type="project" value="TreeGrafter"/>
</dbReference>
<keyword evidence="2 3" id="KW-0786">Thiamine pyrophosphate</keyword>
<evidence type="ECO:0000256" key="3">
    <source>
        <dbReference type="RuleBase" id="RU362132"/>
    </source>
</evidence>
<dbReference type="InterPro" id="IPR029061">
    <property type="entry name" value="THDP-binding"/>
</dbReference>
<dbReference type="CDD" id="cd07035">
    <property type="entry name" value="TPP_PYR_POX_like"/>
    <property type="match status" value="1"/>
</dbReference>
<dbReference type="Proteomes" id="UP000515811">
    <property type="component" value="Chromosome"/>
</dbReference>
<dbReference type="GO" id="GO:0003984">
    <property type="term" value="F:acetolactate synthase activity"/>
    <property type="evidence" value="ECO:0007669"/>
    <property type="project" value="TreeGrafter"/>
</dbReference>
<dbReference type="InterPro" id="IPR045229">
    <property type="entry name" value="TPP_enz"/>
</dbReference>
<organism evidence="7 8">
    <name type="scientific">Diaphorobacter ruginosibacter</name>
    <dbReference type="NCBI Taxonomy" id="1715720"/>
    <lineage>
        <taxon>Bacteria</taxon>
        <taxon>Pseudomonadati</taxon>
        <taxon>Pseudomonadota</taxon>
        <taxon>Betaproteobacteria</taxon>
        <taxon>Burkholderiales</taxon>
        <taxon>Comamonadaceae</taxon>
        <taxon>Diaphorobacter</taxon>
    </lineage>
</organism>
<dbReference type="SUPFAM" id="SSF52467">
    <property type="entry name" value="DHS-like NAD/FAD-binding domain"/>
    <property type="match status" value="1"/>
</dbReference>
<evidence type="ECO:0000256" key="1">
    <source>
        <dbReference type="ARBA" id="ARBA00007812"/>
    </source>
</evidence>
<dbReference type="InterPro" id="IPR012000">
    <property type="entry name" value="Thiamin_PyroP_enz_cen_dom"/>
</dbReference>
<name>A0A7G9RP71_9BURK</name>
<evidence type="ECO:0000259" key="6">
    <source>
        <dbReference type="Pfam" id="PF02776"/>
    </source>
</evidence>
<dbReference type="GO" id="GO:0005948">
    <property type="term" value="C:acetolactate synthase complex"/>
    <property type="evidence" value="ECO:0007669"/>
    <property type="project" value="TreeGrafter"/>
</dbReference>
<dbReference type="EMBL" id="CP060714">
    <property type="protein sequence ID" value="QNN57396.1"/>
    <property type="molecule type" value="Genomic_DNA"/>
</dbReference>
<dbReference type="CDD" id="cd00568">
    <property type="entry name" value="TPP_enzymes"/>
    <property type="match status" value="1"/>
</dbReference>
<evidence type="ECO:0000313" key="8">
    <source>
        <dbReference type="Proteomes" id="UP000515811"/>
    </source>
</evidence>
<sequence length="567" mass="60174">MSTTPMNGADAMVRMLQHNGVKHIFGLCGDTSLPLYDAMARLDHGMDHILTRDERSAAYMADGYARVTGKVGVCEGPSGGGATYLLPGLVEANESSIPVLGITTDVSVGARGKFPLTELDQQALYRPLTKWNTTIDRVDQIPHAMRSAFRAMTTGRPGAAHICLPYDLQKHELPNPQDVWAQPGHDHYPATRSAPDPAAVEDAAARLVAARAPVLICGGGVVISGASQALDALASRLNAPVCLTVSGQGSLADTHPLNAGVVGTNGGVPATRAVVAQADLVLFIGCRAGSTTTEHGQMPGRGVTILHIDVDAMTIGTNYRTDVAMVGDARLALEALDAAVQKIINRRPQDTADGRALAARARMEKLAFFAPLAQSGELPIRPERVLDTLNRLLPRRAIAVADPGTPCPYFSAYFDAPQEGRHFITNRAHGALGYSLSAAFGAAVGQPDSMVISAMGDGSFGFTCGELETVVRRNVPLKMIVFSNSVYGWIKASQKTGYGERYFSVDFNRTQHARVAEAFGVKAWTVQEPSDLESALKAALAHDGPALVDIHSQPLQDTAVPVSQWMG</sequence>
<keyword evidence="8" id="KW-1185">Reference proteome</keyword>
<dbReference type="Pfam" id="PF00205">
    <property type="entry name" value="TPP_enzyme_M"/>
    <property type="match status" value="1"/>
</dbReference>
<dbReference type="Pfam" id="PF02775">
    <property type="entry name" value="TPP_enzyme_C"/>
    <property type="match status" value="1"/>
</dbReference>
<protein>
    <submittedName>
        <fullName evidence="7">Thiamine pyrophosphate-binding protein</fullName>
    </submittedName>
</protein>
<dbReference type="GO" id="GO:0009097">
    <property type="term" value="P:isoleucine biosynthetic process"/>
    <property type="evidence" value="ECO:0007669"/>
    <property type="project" value="TreeGrafter"/>
</dbReference>
<dbReference type="Gene3D" id="3.40.50.970">
    <property type="match status" value="2"/>
</dbReference>
<dbReference type="Gene3D" id="3.40.50.1220">
    <property type="entry name" value="TPP-binding domain"/>
    <property type="match status" value="1"/>
</dbReference>
<evidence type="ECO:0000256" key="2">
    <source>
        <dbReference type="ARBA" id="ARBA00023052"/>
    </source>
</evidence>
<reference evidence="7 8" key="1">
    <citation type="submission" date="2020-08" db="EMBL/GenBank/DDBJ databases">
        <title>Genome sequence of Diaphorobacter ruginosibacter DSM 27467T.</title>
        <authorList>
            <person name="Hyun D.-W."/>
            <person name="Bae J.-W."/>
        </authorList>
    </citation>
    <scope>NUCLEOTIDE SEQUENCE [LARGE SCALE GENOMIC DNA]</scope>
    <source>
        <strain evidence="7 8">DSM 27467</strain>
    </source>
</reference>
<evidence type="ECO:0000259" key="5">
    <source>
        <dbReference type="Pfam" id="PF02775"/>
    </source>
</evidence>
<dbReference type="InterPro" id="IPR011766">
    <property type="entry name" value="TPP_enzyme_TPP-bd"/>
</dbReference>
<evidence type="ECO:0000259" key="4">
    <source>
        <dbReference type="Pfam" id="PF00205"/>
    </source>
</evidence>
<feature type="domain" description="Thiamine pyrophosphate enzyme N-terminal TPP-binding" evidence="6">
    <location>
        <begin position="6"/>
        <end position="124"/>
    </location>
</feature>
<dbReference type="FunFam" id="3.40.50.970:FF:000007">
    <property type="entry name" value="Acetolactate synthase"/>
    <property type="match status" value="1"/>
</dbReference>
<dbReference type="Pfam" id="PF02776">
    <property type="entry name" value="TPP_enzyme_N"/>
    <property type="match status" value="1"/>
</dbReference>
<dbReference type="GO" id="GO:0030976">
    <property type="term" value="F:thiamine pyrophosphate binding"/>
    <property type="evidence" value="ECO:0007669"/>
    <property type="project" value="InterPro"/>
</dbReference>
<dbReference type="InterPro" id="IPR029035">
    <property type="entry name" value="DHS-like_NAD/FAD-binding_dom"/>
</dbReference>
<dbReference type="PANTHER" id="PTHR18968">
    <property type="entry name" value="THIAMINE PYROPHOSPHATE ENZYMES"/>
    <property type="match status" value="1"/>
</dbReference>
<dbReference type="RefSeq" id="WP_187597650.1">
    <property type="nucleotide sequence ID" value="NZ_CP060714.1"/>
</dbReference>
<comment type="similarity">
    <text evidence="1 3">Belongs to the TPP enzyme family.</text>
</comment>
<feature type="domain" description="Thiamine pyrophosphate enzyme central" evidence="4">
    <location>
        <begin position="200"/>
        <end position="336"/>
    </location>
</feature>
<dbReference type="KEGG" id="drg:H9K76_00355"/>
<dbReference type="GO" id="GO:0000287">
    <property type="term" value="F:magnesium ion binding"/>
    <property type="evidence" value="ECO:0007669"/>
    <property type="project" value="InterPro"/>
</dbReference>
<proteinExistence type="inferred from homology"/>
<dbReference type="SUPFAM" id="SSF52518">
    <property type="entry name" value="Thiamin diphosphate-binding fold (THDP-binding)"/>
    <property type="match status" value="2"/>
</dbReference>
<dbReference type="AlphaFoldDB" id="A0A7G9RP71"/>
<dbReference type="InterPro" id="IPR012001">
    <property type="entry name" value="Thiamin_PyroP_enz_TPP-bd_dom"/>
</dbReference>